<gene>
    <name evidence="3" type="ORF">LZ495_21370</name>
</gene>
<evidence type="ECO:0000256" key="1">
    <source>
        <dbReference type="ARBA" id="ARBA00035885"/>
    </source>
</evidence>
<protein>
    <submittedName>
        <fullName evidence="3">Macro domain-containing protein</fullName>
    </submittedName>
</protein>
<comment type="catalytic activity">
    <reaction evidence="1">
        <text>an N-(ADP-alpha-D-ribosyl)-thymidine in DNA + H2O = a thymidine in DNA + ADP-D-ribose</text>
        <dbReference type="Rhea" id="RHEA:71655"/>
        <dbReference type="Rhea" id="RHEA-COMP:13556"/>
        <dbReference type="Rhea" id="RHEA-COMP:18051"/>
        <dbReference type="ChEBI" id="CHEBI:15377"/>
        <dbReference type="ChEBI" id="CHEBI:57967"/>
        <dbReference type="ChEBI" id="CHEBI:137386"/>
        <dbReference type="ChEBI" id="CHEBI:191199"/>
    </reaction>
    <physiologicalReaction direction="left-to-right" evidence="1">
        <dbReference type="Rhea" id="RHEA:71656"/>
    </physiologicalReaction>
</comment>
<dbReference type="PANTHER" id="PTHR12521">
    <property type="entry name" value="PROTEIN C6ORF130"/>
    <property type="match status" value="1"/>
</dbReference>
<dbReference type="EMBL" id="JAKFHA010000012">
    <property type="protein sequence ID" value="MCF2529753.1"/>
    <property type="molecule type" value="Genomic_DNA"/>
</dbReference>
<reference evidence="3" key="1">
    <citation type="submission" date="2022-01" db="EMBL/GenBank/DDBJ databases">
        <title>Genome-Based Taxonomic Classification of the Phylum Actinobacteria.</title>
        <authorList>
            <person name="Gao Y."/>
        </authorList>
    </citation>
    <scope>NUCLEOTIDE SEQUENCE</scope>
    <source>
        <strain evidence="3">KLBMP 8922</strain>
    </source>
</reference>
<dbReference type="PROSITE" id="PS51154">
    <property type="entry name" value="MACRO"/>
    <property type="match status" value="1"/>
</dbReference>
<evidence type="ECO:0000313" key="3">
    <source>
        <dbReference type="EMBL" id="MCF2529753.1"/>
    </source>
</evidence>
<dbReference type="AlphaFoldDB" id="A0AA41U0F2"/>
<name>A0AA41U0F2_9ACTN</name>
<dbReference type="SMART" id="SM00506">
    <property type="entry name" value="A1pp"/>
    <property type="match status" value="1"/>
</dbReference>
<accession>A0AA41U0F2</accession>
<comment type="caution">
    <text evidence="3">The sequence shown here is derived from an EMBL/GenBank/DDBJ whole genome shotgun (WGS) entry which is preliminary data.</text>
</comment>
<dbReference type="GO" id="GO:0140291">
    <property type="term" value="P:peptidyl-glutamate ADP-deribosylation"/>
    <property type="evidence" value="ECO:0007669"/>
    <property type="project" value="TreeGrafter"/>
</dbReference>
<dbReference type="PANTHER" id="PTHR12521:SF0">
    <property type="entry name" value="ADP-RIBOSE GLYCOHYDROLASE OARD1"/>
    <property type="match status" value="1"/>
</dbReference>
<dbReference type="InterPro" id="IPR043472">
    <property type="entry name" value="Macro_dom-like"/>
</dbReference>
<dbReference type="Gene3D" id="3.40.220.10">
    <property type="entry name" value="Leucine Aminopeptidase, subunit E, domain 1"/>
    <property type="match status" value="1"/>
</dbReference>
<organism evidence="3 4">
    <name type="scientific">Yinghuangia soli</name>
    <dbReference type="NCBI Taxonomy" id="2908204"/>
    <lineage>
        <taxon>Bacteria</taxon>
        <taxon>Bacillati</taxon>
        <taxon>Actinomycetota</taxon>
        <taxon>Actinomycetes</taxon>
        <taxon>Kitasatosporales</taxon>
        <taxon>Streptomycetaceae</taxon>
        <taxon>Yinghuangia</taxon>
    </lineage>
</organism>
<dbReference type="Proteomes" id="UP001165378">
    <property type="component" value="Unassembled WGS sequence"/>
</dbReference>
<sequence>MTYIKGDATAPQGKGVKIIAHVSNDLGGWGKGFVLALSRRWKEPEAEYRQWHRGRAGNDFRLGAVQFVQVDTYLWVANMIGQHGLKAGSHGPPVRYEAIGEALRTVGDKALELKASVHMPRIGCGLAGGRWELIEPLVTAGLTGRGVPVTVYDHD</sequence>
<dbReference type="InterPro" id="IPR002589">
    <property type="entry name" value="Macro_dom"/>
</dbReference>
<dbReference type="SUPFAM" id="SSF52949">
    <property type="entry name" value="Macro domain-like"/>
    <property type="match status" value="1"/>
</dbReference>
<keyword evidence="4" id="KW-1185">Reference proteome</keyword>
<evidence type="ECO:0000313" key="4">
    <source>
        <dbReference type="Proteomes" id="UP001165378"/>
    </source>
</evidence>
<dbReference type="RefSeq" id="WP_235054176.1">
    <property type="nucleotide sequence ID" value="NZ_JAKFHA010000012.1"/>
</dbReference>
<dbReference type="CDD" id="cd02901">
    <property type="entry name" value="Macro_Poa1p-like"/>
    <property type="match status" value="1"/>
</dbReference>
<proteinExistence type="predicted"/>
<dbReference type="InterPro" id="IPR050892">
    <property type="entry name" value="ADP-ribose_metab_enzymes"/>
</dbReference>
<evidence type="ECO:0000259" key="2">
    <source>
        <dbReference type="PROSITE" id="PS51154"/>
    </source>
</evidence>
<feature type="domain" description="Macro" evidence="2">
    <location>
        <begin position="1"/>
        <end position="155"/>
    </location>
</feature>